<dbReference type="InterPro" id="IPR000048">
    <property type="entry name" value="IQ_motif_EF-hand-BS"/>
</dbReference>
<organism evidence="1 2">
    <name type="scientific">Paramecium pentaurelia</name>
    <dbReference type="NCBI Taxonomy" id="43138"/>
    <lineage>
        <taxon>Eukaryota</taxon>
        <taxon>Sar</taxon>
        <taxon>Alveolata</taxon>
        <taxon>Ciliophora</taxon>
        <taxon>Intramacronucleata</taxon>
        <taxon>Oligohymenophorea</taxon>
        <taxon>Peniculida</taxon>
        <taxon>Parameciidae</taxon>
        <taxon>Paramecium</taxon>
    </lineage>
</organism>
<dbReference type="CDD" id="cd23767">
    <property type="entry name" value="IQCD"/>
    <property type="match status" value="1"/>
</dbReference>
<evidence type="ECO:0000313" key="1">
    <source>
        <dbReference type="EMBL" id="CAD8187739.1"/>
    </source>
</evidence>
<gene>
    <name evidence="1" type="ORF">PPENT_87.1.T0900019</name>
</gene>
<sequence>MPSQQQKNVDVNPKQYQNSQQTYGWNQQEPYLCQKNLFKQSIQIQQPFNSFNLDGQLGKIGQRLLNHNKIQTSQIYMGIHNQLLEIWLIQHFLKYILHQFLNHNQLPKFYSDEIIFQIILFIQIQKMELLNYAATIIQKTFRGFLARQFVKQIRRINYFSSFDHHNEYGFCIQPQRSKQSTRNTQSLIQPTKRMIRSSVYIQKCYRGYLSRKYVCNFYKLKQIVLFLEGHIHNFLRKRIQQRKINIKQLMAQCYNFQTQCKSIAKGRYHYSKYMNQKQFDEINGIIFTSFLHLMIPNFEKLNSEQKSHFVDQILGVVQSNPPKKTMPTQISSKTPLKQRHIIQNVSVLSSEVMTSNGSCTSSHKSKSNLTNEEFKSILQRQNKKIK</sequence>
<dbReference type="SMART" id="SM00015">
    <property type="entry name" value="IQ"/>
    <property type="match status" value="2"/>
</dbReference>
<dbReference type="Pfam" id="PF00612">
    <property type="entry name" value="IQ"/>
    <property type="match status" value="2"/>
</dbReference>
<evidence type="ECO:0000313" key="2">
    <source>
        <dbReference type="Proteomes" id="UP000689195"/>
    </source>
</evidence>
<dbReference type="PROSITE" id="PS50096">
    <property type="entry name" value="IQ"/>
    <property type="match status" value="2"/>
</dbReference>
<reference evidence="1" key="1">
    <citation type="submission" date="2021-01" db="EMBL/GenBank/DDBJ databases">
        <authorList>
            <consortium name="Genoscope - CEA"/>
            <person name="William W."/>
        </authorList>
    </citation>
    <scope>NUCLEOTIDE SEQUENCE</scope>
</reference>
<comment type="caution">
    <text evidence="1">The sequence shown here is derived from an EMBL/GenBank/DDBJ whole genome shotgun (WGS) entry which is preliminary data.</text>
</comment>
<dbReference type="AlphaFoldDB" id="A0A8S1WHV3"/>
<accession>A0A8S1WHV3</accession>
<dbReference type="Proteomes" id="UP000689195">
    <property type="component" value="Unassembled WGS sequence"/>
</dbReference>
<dbReference type="EMBL" id="CAJJDO010000090">
    <property type="protein sequence ID" value="CAD8187739.1"/>
    <property type="molecule type" value="Genomic_DNA"/>
</dbReference>
<proteinExistence type="predicted"/>
<protein>
    <submittedName>
        <fullName evidence="1">Uncharacterized protein</fullName>
    </submittedName>
</protein>
<name>A0A8S1WHV3_9CILI</name>
<keyword evidence="2" id="KW-1185">Reference proteome</keyword>